<reference evidence="7" key="1">
    <citation type="journal article" date="2013" name="Environ. Microbiol.">
        <title>Microbiota from the distal guts of lean and obese adolescents exhibit partial functional redundancy besides clear differences in community structure.</title>
        <authorList>
            <person name="Ferrer M."/>
            <person name="Ruiz A."/>
            <person name="Lanza F."/>
            <person name="Haange S.B."/>
            <person name="Oberbach A."/>
            <person name="Till H."/>
            <person name="Bargiela R."/>
            <person name="Campoy C."/>
            <person name="Segura M.T."/>
            <person name="Richter M."/>
            <person name="von Bergen M."/>
            <person name="Seifert J."/>
            <person name="Suarez A."/>
        </authorList>
    </citation>
    <scope>NUCLEOTIDE SEQUENCE</scope>
</reference>
<dbReference type="InterPro" id="IPR036188">
    <property type="entry name" value="FAD/NAD-bd_sf"/>
</dbReference>
<dbReference type="Pfam" id="PF07992">
    <property type="entry name" value="Pyr_redox_2"/>
    <property type="match status" value="1"/>
</dbReference>
<gene>
    <name evidence="7" type="ORF">LEA_07117</name>
</gene>
<keyword evidence="5" id="KW-0411">Iron-sulfur</keyword>
<dbReference type="SUPFAM" id="SSF51905">
    <property type="entry name" value="FAD/NAD(P)-binding domain"/>
    <property type="match status" value="2"/>
</dbReference>
<dbReference type="PROSITE" id="PS00198">
    <property type="entry name" value="4FE4S_FER_1"/>
    <property type="match status" value="1"/>
</dbReference>
<dbReference type="Pfam" id="PF12838">
    <property type="entry name" value="Fer4_7"/>
    <property type="match status" value="1"/>
</dbReference>
<proteinExistence type="predicted"/>
<dbReference type="InterPro" id="IPR017900">
    <property type="entry name" value="4Fe4S_Fe_S_CS"/>
</dbReference>
<evidence type="ECO:0000256" key="1">
    <source>
        <dbReference type="ARBA" id="ARBA00022485"/>
    </source>
</evidence>
<feature type="domain" description="4Fe-4S ferredoxin-type" evidence="6">
    <location>
        <begin position="313"/>
        <end position="342"/>
    </location>
</feature>
<evidence type="ECO:0000259" key="6">
    <source>
        <dbReference type="PROSITE" id="PS51379"/>
    </source>
</evidence>
<dbReference type="InterPro" id="IPR017896">
    <property type="entry name" value="4Fe4S_Fe-S-bd"/>
</dbReference>
<dbReference type="GO" id="GO:0051539">
    <property type="term" value="F:4 iron, 4 sulfur cluster binding"/>
    <property type="evidence" value="ECO:0007669"/>
    <property type="project" value="UniProtKB-KW"/>
</dbReference>
<sequence>MDACRTAVRLGAEKVYVIYRRTRNEMPAEELEITEATEEGVEFKFLNNPIEFVGENGKLKAVNLQKMKLGEPDSGGRRRPEPIVGDTEMLYLDSAVMAIGQHPDLSGLDGLDTTKRNTIFADEGTFRTSLDGVFAVGDITNKGADIAISAIGEAQKAAVVIDRFLNGESVKYKKPFRVERELPSDYFARFEKAKRQTADVLPALERKNSFKEVSMGFTEEQAKAEAMRCLECGCHDFFDCKLIKYANKYNVKPEKFNGTKHSRNNENKSSLIIRNVDKCILCGLCVRVCDEAMGNTALGLIGRGFDTVVSPEFGLPLEKTDCSFCGQCAVVCPTGAIIEKQPCVKNLTVKEEIVNSVCNLCSALCKTEIHKIGNTVIRIEFFPIPVRSQRL</sequence>
<keyword evidence="3" id="KW-0677">Repeat</keyword>
<evidence type="ECO:0000313" key="7">
    <source>
        <dbReference type="EMBL" id="EKC71714.1"/>
    </source>
</evidence>
<keyword evidence="4" id="KW-0408">Iron</keyword>
<dbReference type="Gene3D" id="3.50.50.60">
    <property type="entry name" value="FAD/NAD(P)-binding domain"/>
    <property type="match status" value="1"/>
</dbReference>
<dbReference type="EMBL" id="AJWY01004675">
    <property type="protein sequence ID" value="EKC71714.1"/>
    <property type="molecule type" value="Genomic_DNA"/>
</dbReference>
<comment type="caution">
    <text evidence="7">The sequence shown here is derived from an EMBL/GenBank/DDBJ whole genome shotgun (WGS) entry which is preliminary data.</text>
</comment>
<dbReference type="InterPro" id="IPR023753">
    <property type="entry name" value="FAD/NAD-binding_dom"/>
</dbReference>
<evidence type="ECO:0000256" key="5">
    <source>
        <dbReference type="ARBA" id="ARBA00023014"/>
    </source>
</evidence>
<keyword evidence="2" id="KW-0479">Metal-binding</keyword>
<evidence type="ECO:0000256" key="2">
    <source>
        <dbReference type="ARBA" id="ARBA00022723"/>
    </source>
</evidence>
<keyword evidence="1" id="KW-0004">4Fe-4S</keyword>
<evidence type="ECO:0000256" key="4">
    <source>
        <dbReference type="ARBA" id="ARBA00023004"/>
    </source>
</evidence>
<organism evidence="7">
    <name type="scientific">human gut metagenome</name>
    <dbReference type="NCBI Taxonomy" id="408170"/>
    <lineage>
        <taxon>unclassified sequences</taxon>
        <taxon>metagenomes</taxon>
        <taxon>organismal metagenomes</taxon>
    </lineage>
</organism>
<dbReference type="PROSITE" id="PS51379">
    <property type="entry name" value="4FE4S_FER_2"/>
    <property type="match status" value="2"/>
</dbReference>
<dbReference type="GO" id="GO:0046872">
    <property type="term" value="F:metal ion binding"/>
    <property type="evidence" value="ECO:0007669"/>
    <property type="project" value="UniProtKB-KW"/>
</dbReference>
<evidence type="ECO:0000256" key="3">
    <source>
        <dbReference type="ARBA" id="ARBA00022737"/>
    </source>
</evidence>
<dbReference type="PANTHER" id="PTHR42783:SF3">
    <property type="entry name" value="GLUTAMATE SYNTHASE [NADPH] SMALL CHAIN-RELATED"/>
    <property type="match status" value="1"/>
</dbReference>
<dbReference type="PANTHER" id="PTHR42783">
    <property type="entry name" value="GLUTAMATE SYNTHASE [NADPH] SMALL CHAIN"/>
    <property type="match status" value="1"/>
</dbReference>
<dbReference type="FunFam" id="3.30.70.20:FF:000035">
    <property type="entry name" value="Iron hydrogenase 1"/>
    <property type="match status" value="1"/>
</dbReference>
<feature type="domain" description="4Fe-4S ferredoxin-type" evidence="6">
    <location>
        <begin position="269"/>
        <end position="289"/>
    </location>
</feature>
<dbReference type="GO" id="GO:0016491">
    <property type="term" value="F:oxidoreductase activity"/>
    <property type="evidence" value="ECO:0007669"/>
    <property type="project" value="InterPro"/>
</dbReference>
<name>K1TVP0_9ZZZZ</name>
<dbReference type="PRINTS" id="PR00368">
    <property type="entry name" value="FADPNR"/>
</dbReference>
<dbReference type="SUPFAM" id="SSF54862">
    <property type="entry name" value="4Fe-4S ferredoxins"/>
    <property type="match status" value="1"/>
</dbReference>
<protein>
    <submittedName>
        <fullName evidence="7">Glutamate synthase [NADPH] small chain</fullName>
    </submittedName>
</protein>
<dbReference type="AlphaFoldDB" id="K1TVP0"/>
<accession>K1TVP0</accession>
<dbReference type="Gene3D" id="3.30.70.20">
    <property type="match status" value="1"/>
</dbReference>